<evidence type="ECO:0000259" key="3">
    <source>
        <dbReference type="Pfam" id="PF21946"/>
    </source>
</evidence>
<feature type="transmembrane region" description="Helical" evidence="2">
    <location>
        <begin position="55"/>
        <end position="77"/>
    </location>
</feature>
<dbReference type="Proteomes" id="UP001500928">
    <property type="component" value="Unassembled WGS sequence"/>
</dbReference>
<feature type="transmembrane region" description="Helical" evidence="2">
    <location>
        <begin position="234"/>
        <end position="259"/>
    </location>
</feature>
<dbReference type="Pfam" id="PF21946">
    <property type="entry name" value="LppM"/>
    <property type="match status" value="1"/>
</dbReference>
<evidence type="ECO:0000256" key="1">
    <source>
        <dbReference type="SAM" id="MobiDB-lite"/>
    </source>
</evidence>
<dbReference type="EMBL" id="BAABHO010000060">
    <property type="protein sequence ID" value="GAA4808154.1"/>
    <property type="molecule type" value="Genomic_DNA"/>
</dbReference>
<keyword evidence="2" id="KW-0812">Transmembrane</keyword>
<proteinExistence type="predicted"/>
<reference evidence="5" key="1">
    <citation type="journal article" date="2019" name="Int. J. Syst. Evol. Microbiol.">
        <title>The Global Catalogue of Microorganisms (GCM) 10K type strain sequencing project: providing services to taxonomists for standard genome sequencing and annotation.</title>
        <authorList>
            <consortium name="The Broad Institute Genomics Platform"/>
            <consortium name="The Broad Institute Genome Sequencing Center for Infectious Disease"/>
            <person name="Wu L."/>
            <person name="Ma J."/>
        </authorList>
    </citation>
    <scope>NUCLEOTIDE SEQUENCE [LARGE SCALE GENOMIC DNA]</scope>
    <source>
        <strain evidence="5">JCM 17979</strain>
    </source>
</reference>
<feature type="region of interest" description="Disordered" evidence="1">
    <location>
        <begin position="25"/>
        <end position="49"/>
    </location>
</feature>
<keyword evidence="2" id="KW-1133">Transmembrane helix</keyword>
<accession>A0ABP9CCR8</accession>
<name>A0ABP9CCR8_9PSEU</name>
<protein>
    <recommendedName>
        <fullName evidence="3">LppM domain-containing protein</fullName>
    </recommendedName>
</protein>
<keyword evidence="5" id="KW-1185">Reference proteome</keyword>
<dbReference type="InterPro" id="IPR053807">
    <property type="entry name" value="LppM"/>
</dbReference>
<comment type="caution">
    <text evidence="4">The sequence shown here is derived from an EMBL/GenBank/DDBJ whole genome shotgun (WGS) entry which is preliminary data.</text>
</comment>
<feature type="domain" description="LppM" evidence="3">
    <location>
        <begin position="74"/>
        <end position="226"/>
    </location>
</feature>
<evidence type="ECO:0000256" key="2">
    <source>
        <dbReference type="SAM" id="Phobius"/>
    </source>
</evidence>
<keyword evidence="2" id="KW-0472">Membrane</keyword>
<sequence length="269" mass="28338">MGPATGPDGAPRRRPTAAVGDAWHHAGVPASAPPPTHEPTPAARATRRRGGRRSLVLLAVLLALVGVLGAGCVRVRAGLAVSPEDRVSGVVDVATPDGAPNGQGPPLTVPEDLSGDVAVERYEQDGYIGSRLRFEDLTFDDVTRVLPAISPASQQAIRVQLRRAGDRVVVSGQVDLTRVTPESSDVQLKMAFPGTVRQTDGTATNGVISWTFQPGTVTDVNAVVEYPDPHAPSWILWALLLLAVVAVAVAIVVVLAMSSRTQLRTRARR</sequence>
<gene>
    <name evidence="4" type="ORF">GCM10023200_52350</name>
</gene>
<evidence type="ECO:0000313" key="4">
    <source>
        <dbReference type="EMBL" id="GAA4808154.1"/>
    </source>
</evidence>
<evidence type="ECO:0000313" key="5">
    <source>
        <dbReference type="Proteomes" id="UP001500928"/>
    </source>
</evidence>
<organism evidence="4 5">
    <name type="scientific">Actinomycetospora chlora</name>
    <dbReference type="NCBI Taxonomy" id="663608"/>
    <lineage>
        <taxon>Bacteria</taxon>
        <taxon>Bacillati</taxon>
        <taxon>Actinomycetota</taxon>
        <taxon>Actinomycetes</taxon>
        <taxon>Pseudonocardiales</taxon>
        <taxon>Pseudonocardiaceae</taxon>
        <taxon>Actinomycetospora</taxon>
    </lineage>
</organism>